<accession>A0ABN6NC50</accession>
<keyword evidence="2" id="KW-1185">Reference proteome</keyword>
<dbReference type="Pfam" id="PF07357">
    <property type="entry name" value="DRAT"/>
    <property type="match status" value="1"/>
</dbReference>
<dbReference type="Proteomes" id="UP001162734">
    <property type="component" value="Chromosome"/>
</dbReference>
<proteinExistence type="predicted"/>
<dbReference type="InterPro" id="IPR009953">
    <property type="entry name" value="DRA_trans"/>
</dbReference>
<sequence length="263" mass="30383">MGESSFNLCNLPPWALASPHFAEDPQPIEIQGVRASNRFLFDALDRLDDPAERARRFDDWLSVRFQLHHWTEAEGELARRSKKNSYLRFLRGWGVDSSSVEGAVLKSWVESRLGLPPLFHREPLGGPDSDSYQRYAADRMRGSARTNAILSQLDLLHAFTQYELGRRFPGERWRTLWRGVQAPGEQQALERLGPREWRVKLNNLSSFTDDPERAWEFGSTVWEVRVPLAKVFFWSELLPRAILKGEREWLVIGGEVRVRKLAA</sequence>
<dbReference type="RefSeq" id="WP_248343413.1">
    <property type="nucleotide sequence ID" value="NZ_AP025592.1"/>
</dbReference>
<gene>
    <name evidence="1" type="primary">draT</name>
    <name evidence="1" type="ORF">AMPC_39510</name>
</gene>
<protein>
    <submittedName>
        <fullName evidence="1">N-acyl homoserine lactonase</fullName>
    </submittedName>
</protein>
<reference evidence="2" key="1">
    <citation type="journal article" date="2022" name="Int. J. Syst. Evol. Microbiol.">
        <title>Anaeromyxobacter oryzae sp. nov., Anaeromyxobacter diazotrophicus sp. nov. and Anaeromyxobacter paludicola sp. nov., isolated from paddy soils.</title>
        <authorList>
            <person name="Itoh H."/>
            <person name="Xu Z."/>
            <person name="Mise K."/>
            <person name="Masuda Y."/>
            <person name="Ushijima N."/>
            <person name="Hayakawa C."/>
            <person name="Shiratori Y."/>
            <person name="Senoo K."/>
        </authorList>
    </citation>
    <scope>NUCLEOTIDE SEQUENCE [LARGE SCALE GENOMIC DNA]</scope>
    <source>
        <strain evidence="2">Red630</strain>
    </source>
</reference>
<dbReference type="EMBL" id="AP025592">
    <property type="protein sequence ID" value="BDG10838.1"/>
    <property type="molecule type" value="Genomic_DNA"/>
</dbReference>
<evidence type="ECO:0000313" key="1">
    <source>
        <dbReference type="EMBL" id="BDG10838.1"/>
    </source>
</evidence>
<name>A0ABN6NC50_9BACT</name>
<evidence type="ECO:0000313" key="2">
    <source>
        <dbReference type="Proteomes" id="UP001162734"/>
    </source>
</evidence>
<organism evidence="1 2">
    <name type="scientific">Anaeromyxobacter paludicola</name>
    <dbReference type="NCBI Taxonomy" id="2918171"/>
    <lineage>
        <taxon>Bacteria</taxon>
        <taxon>Pseudomonadati</taxon>
        <taxon>Myxococcota</taxon>
        <taxon>Myxococcia</taxon>
        <taxon>Myxococcales</taxon>
        <taxon>Cystobacterineae</taxon>
        <taxon>Anaeromyxobacteraceae</taxon>
        <taxon>Anaeromyxobacter</taxon>
    </lineage>
</organism>